<feature type="domain" description="DUF1543" evidence="1">
    <location>
        <begin position="23"/>
        <end position="74"/>
    </location>
</feature>
<dbReference type="InterPro" id="IPR011440">
    <property type="entry name" value="DUF1543"/>
</dbReference>
<accession>A0A127VAA0</accession>
<evidence type="ECO:0000259" key="1">
    <source>
        <dbReference type="Pfam" id="PF07566"/>
    </source>
</evidence>
<dbReference type="KEGG" id="pcm:AY601_1206"/>
<name>A0A127VAA0_9SPHI</name>
<protein>
    <recommendedName>
        <fullName evidence="1">DUF1543 domain-containing protein</fullName>
    </recommendedName>
</protein>
<dbReference type="Pfam" id="PF07566">
    <property type="entry name" value="DUF1543"/>
    <property type="match status" value="1"/>
</dbReference>
<organism evidence="2 3">
    <name type="scientific">Pedobacter cryoconitis</name>
    <dbReference type="NCBI Taxonomy" id="188932"/>
    <lineage>
        <taxon>Bacteria</taxon>
        <taxon>Pseudomonadati</taxon>
        <taxon>Bacteroidota</taxon>
        <taxon>Sphingobacteriia</taxon>
        <taxon>Sphingobacteriales</taxon>
        <taxon>Sphingobacteriaceae</taxon>
        <taxon>Pedobacter</taxon>
    </lineage>
</organism>
<evidence type="ECO:0000313" key="2">
    <source>
        <dbReference type="EMBL" id="AMP98130.1"/>
    </source>
</evidence>
<dbReference type="EMBL" id="CP014504">
    <property type="protein sequence ID" value="AMP98130.1"/>
    <property type="molecule type" value="Genomic_DNA"/>
</dbReference>
<gene>
    <name evidence="2" type="ORF">AY601_1206</name>
</gene>
<dbReference type="OrthoDB" id="850243at2"/>
<dbReference type="RefSeq" id="WP_068397862.1">
    <property type="nucleotide sequence ID" value="NZ_CP014504.1"/>
</dbReference>
<dbReference type="Proteomes" id="UP000071561">
    <property type="component" value="Chromosome"/>
</dbReference>
<reference evidence="2 3" key="1">
    <citation type="submission" date="2016-03" db="EMBL/GenBank/DDBJ databases">
        <title>Complete genome sequence of Pedobacter cryoconitis PAMC 27485.</title>
        <authorList>
            <person name="Lee J."/>
            <person name="Kim O.-S."/>
        </authorList>
    </citation>
    <scope>NUCLEOTIDE SEQUENCE [LARGE SCALE GENOMIC DNA]</scope>
    <source>
        <strain evidence="2 3">PAMC 27485</strain>
    </source>
</reference>
<dbReference type="PATRIC" id="fig|188932.3.peg.1247"/>
<dbReference type="Gene3D" id="3.10.20.10">
    <property type="match status" value="2"/>
</dbReference>
<sequence length="197" mass="22615">MNEEISGELKLYMILLGSKAPKRNVEQHDFFFGIARNLKELVPSIRSFWPEAGNSIHLDGWREITMVDGYQVKVVLKEEAPLPSSPLLSPKKLFFINLGGYQPDILEEQHYTVLSVHEERTQAIQEAKKTVFFKNNKVKGAGSHIDEKYGIDVDDIYRIEDILADEFKDHYHLLITPSSGQEKDIINLGYLKLDKIK</sequence>
<proteinExistence type="predicted"/>
<evidence type="ECO:0000313" key="3">
    <source>
        <dbReference type="Proteomes" id="UP000071561"/>
    </source>
</evidence>
<keyword evidence="3" id="KW-1185">Reference proteome</keyword>
<dbReference type="AlphaFoldDB" id="A0A127VAA0"/>